<accession>A0A2T3JBJ4</accession>
<dbReference type="InterPro" id="IPR001867">
    <property type="entry name" value="OmpR/PhoB-type_DNA-bd"/>
</dbReference>
<name>A0A2T3JBJ4_9GAMM</name>
<dbReference type="OrthoDB" id="5827879at2"/>
<gene>
    <name evidence="5" type="ORF">C9J12_19280</name>
</gene>
<keyword evidence="1 2" id="KW-0238">DNA-binding</keyword>
<dbReference type="AlphaFoldDB" id="A0A2T3JBJ4"/>
<sequence>MLWHFNPTAYHQLVNVVTGKVKRIKSTESDTLYLLISNEGHYVTKKSIMHEIWGGRPVSENNITQSISQLRFLLGDSGKEQKIIKTKPREGYMLLPGNIVLNQPITSTFNVEEKNDHTIINIEKNTNMLLLNESIESIKFFYRKYVNNKIKNLFFIVFLFIATVNFYNIYNLFYQKKGLVNLPIIIKNEYNTHFHLDGENASEKLYLYLKDNIPDTISHILIFKNPDRFYLSCIYYNKTYKQDNAYNISFTDDYPFELILGKIRETCN</sequence>
<evidence type="ECO:0000256" key="2">
    <source>
        <dbReference type="PROSITE-ProRule" id="PRU01091"/>
    </source>
</evidence>
<dbReference type="InterPro" id="IPR036388">
    <property type="entry name" value="WH-like_DNA-bd_sf"/>
</dbReference>
<evidence type="ECO:0000313" key="6">
    <source>
        <dbReference type="Proteomes" id="UP000240987"/>
    </source>
</evidence>
<keyword evidence="6" id="KW-1185">Reference proteome</keyword>
<dbReference type="Gene3D" id="1.10.10.10">
    <property type="entry name" value="Winged helix-like DNA-binding domain superfamily/Winged helix DNA-binding domain"/>
    <property type="match status" value="1"/>
</dbReference>
<keyword evidence="3" id="KW-0812">Transmembrane</keyword>
<protein>
    <recommendedName>
        <fullName evidence="4">OmpR/PhoB-type domain-containing protein</fullName>
    </recommendedName>
</protein>
<evidence type="ECO:0000256" key="3">
    <source>
        <dbReference type="SAM" id="Phobius"/>
    </source>
</evidence>
<feature type="transmembrane region" description="Helical" evidence="3">
    <location>
        <begin position="153"/>
        <end position="173"/>
    </location>
</feature>
<feature type="DNA-binding region" description="OmpR/PhoB-type" evidence="2">
    <location>
        <begin position="1"/>
        <end position="96"/>
    </location>
</feature>
<evidence type="ECO:0000313" key="5">
    <source>
        <dbReference type="EMBL" id="PSU46215.1"/>
    </source>
</evidence>
<dbReference type="CDD" id="cd00383">
    <property type="entry name" value="trans_reg_C"/>
    <property type="match status" value="1"/>
</dbReference>
<evidence type="ECO:0000259" key="4">
    <source>
        <dbReference type="PROSITE" id="PS51755"/>
    </source>
</evidence>
<dbReference type="Pfam" id="PF00486">
    <property type="entry name" value="Trans_reg_C"/>
    <property type="match status" value="1"/>
</dbReference>
<dbReference type="GO" id="GO:0003677">
    <property type="term" value="F:DNA binding"/>
    <property type="evidence" value="ECO:0007669"/>
    <property type="project" value="UniProtKB-UniRule"/>
</dbReference>
<keyword evidence="3" id="KW-0472">Membrane</keyword>
<proteinExistence type="predicted"/>
<evidence type="ECO:0000256" key="1">
    <source>
        <dbReference type="ARBA" id="ARBA00023125"/>
    </source>
</evidence>
<dbReference type="GO" id="GO:0000160">
    <property type="term" value="P:phosphorelay signal transduction system"/>
    <property type="evidence" value="ECO:0007669"/>
    <property type="project" value="InterPro"/>
</dbReference>
<dbReference type="InterPro" id="IPR016032">
    <property type="entry name" value="Sig_transdc_resp-reg_C-effctor"/>
</dbReference>
<comment type="caution">
    <text evidence="5">The sequence shown here is derived from an EMBL/GenBank/DDBJ whole genome shotgun (WGS) entry which is preliminary data.</text>
</comment>
<dbReference type="EMBL" id="PYMJ01000023">
    <property type="protein sequence ID" value="PSU46215.1"/>
    <property type="molecule type" value="Genomic_DNA"/>
</dbReference>
<organism evidence="5 6">
    <name type="scientific">Photobacterium frigidiphilum</name>
    <dbReference type="NCBI Taxonomy" id="264736"/>
    <lineage>
        <taxon>Bacteria</taxon>
        <taxon>Pseudomonadati</taxon>
        <taxon>Pseudomonadota</taxon>
        <taxon>Gammaproteobacteria</taxon>
        <taxon>Vibrionales</taxon>
        <taxon>Vibrionaceae</taxon>
        <taxon>Photobacterium</taxon>
    </lineage>
</organism>
<keyword evidence="3" id="KW-1133">Transmembrane helix</keyword>
<dbReference type="SMART" id="SM00862">
    <property type="entry name" value="Trans_reg_C"/>
    <property type="match status" value="1"/>
</dbReference>
<feature type="domain" description="OmpR/PhoB-type" evidence="4">
    <location>
        <begin position="1"/>
        <end position="96"/>
    </location>
</feature>
<dbReference type="PROSITE" id="PS51755">
    <property type="entry name" value="OMPR_PHOB"/>
    <property type="match status" value="1"/>
</dbReference>
<reference evidence="5 6" key="1">
    <citation type="submission" date="2018-01" db="EMBL/GenBank/DDBJ databases">
        <title>Whole genome sequencing of Histamine producing bacteria.</title>
        <authorList>
            <person name="Butler K."/>
        </authorList>
    </citation>
    <scope>NUCLEOTIDE SEQUENCE [LARGE SCALE GENOMIC DNA]</scope>
    <source>
        <strain evidence="5 6">JCM 12947</strain>
    </source>
</reference>
<dbReference type="SUPFAM" id="SSF46894">
    <property type="entry name" value="C-terminal effector domain of the bipartite response regulators"/>
    <property type="match status" value="1"/>
</dbReference>
<dbReference type="Proteomes" id="UP000240987">
    <property type="component" value="Unassembled WGS sequence"/>
</dbReference>
<dbReference type="GO" id="GO:0006355">
    <property type="term" value="P:regulation of DNA-templated transcription"/>
    <property type="evidence" value="ECO:0007669"/>
    <property type="project" value="InterPro"/>
</dbReference>